<dbReference type="EMBL" id="CP003344">
    <property type="protein sequence ID" value="AGA69494.1"/>
    <property type="molecule type" value="Genomic_DNA"/>
</dbReference>
<dbReference type="GO" id="GO:0008798">
    <property type="term" value="F:beta-aspartyl-peptidase activity"/>
    <property type="evidence" value="ECO:0007669"/>
    <property type="project" value="InterPro"/>
</dbReference>
<feature type="domain" description="Amidohydrolase-related" evidence="5">
    <location>
        <begin position="275"/>
        <end position="370"/>
    </location>
</feature>
<dbReference type="OrthoDB" id="9775607at2"/>
<feature type="binding site" evidence="3">
    <location>
        <begin position="68"/>
        <end position="70"/>
    </location>
    <ligand>
        <name>substrate</name>
    </ligand>
</feature>
<gene>
    <name evidence="7" type="ordered locus">Desdi_2050</name>
</gene>
<keyword evidence="8" id="KW-1185">Reference proteome</keyword>
<dbReference type="GO" id="GO:0016810">
    <property type="term" value="F:hydrolase activity, acting on carbon-nitrogen (but not peptide) bonds"/>
    <property type="evidence" value="ECO:0007669"/>
    <property type="project" value="InterPro"/>
</dbReference>
<feature type="binding site" evidence="4">
    <location>
        <position position="281"/>
    </location>
    <ligand>
        <name>Zn(2+)</name>
        <dbReference type="ChEBI" id="CHEBI:29105"/>
        <label>1</label>
        <note>catalytic</note>
    </ligand>
</feature>
<dbReference type="KEGG" id="ddl:Desdi_2050"/>
<comment type="cofactor">
    <cofactor evidence="1 4">
        <name>Zn(2+)</name>
        <dbReference type="ChEBI" id="CHEBI:29105"/>
    </cofactor>
    <text evidence="1 4">Binds 2 Zn(2+) ions per subunit.</text>
</comment>
<dbReference type="PANTHER" id="PTHR11647">
    <property type="entry name" value="HYDRANTOINASE/DIHYDROPYRIMIDINASE FAMILY MEMBER"/>
    <property type="match status" value="1"/>
</dbReference>
<dbReference type="Proteomes" id="UP000010797">
    <property type="component" value="Chromosome"/>
</dbReference>
<organism evidence="7 8">
    <name type="scientific">Desulfitobacterium dichloroeliminans (strain LMG P-21439 / DCA1)</name>
    <dbReference type="NCBI Taxonomy" id="871963"/>
    <lineage>
        <taxon>Bacteria</taxon>
        <taxon>Bacillati</taxon>
        <taxon>Bacillota</taxon>
        <taxon>Clostridia</taxon>
        <taxon>Eubacteriales</taxon>
        <taxon>Desulfitobacteriaceae</taxon>
        <taxon>Desulfitobacterium</taxon>
    </lineage>
</organism>
<evidence type="ECO:0000256" key="2">
    <source>
        <dbReference type="PIRSR" id="PIRSR001238-1"/>
    </source>
</evidence>
<comment type="PTM">
    <text evidence="1">Carboxylation allows a single lysine to coordinate two zinc ions.</text>
</comment>
<dbReference type="InterPro" id="IPR013108">
    <property type="entry name" value="Amidohydro_3"/>
</dbReference>
<comment type="function">
    <text evidence="1">Catalyzes the hydrolytic cleavage of a subset of L-isoaspartyl (L-beta-aspartyl) dipeptides. Used to degrade proteins damaged by L-isoaspartyl residues formation.</text>
</comment>
<dbReference type="HOGENOM" id="CLU_058216_0_0_9"/>
<feature type="active site" description="Proton acceptor" evidence="2">
    <location>
        <position position="281"/>
    </location>
</feature>
<proteinExistence type="inferred from homology"/>
<keyword evidence="1" id="KW-0482">Metalloprotease</keyword>
<dbReference type="Gene3D" id="2.30.40.10">
    <property type="entry name" value="Urease, subunit C, domain 1"/>
    <property type="match status" value="1"/>
</dbReference>
<feature type="binding site" evidence="3">
    <location>
        <position position="130"/>
    </location>
    <ligand>
        <name>substrate</name>
    </ligand>
</feature>
<dbReference type="Gene3D" id="3.20.20.140">
    <property type="entry name" value="Metal-dependent hydrolases"/>
    <property type="match status" value="1"/>
</dbReference>
<feature type="domain" description="Amidohydrolase 3" evidence="6">
    <location>
        <begin position="44"/>
        <end position="79"/>
    </location>
</feature>
<dbReference type="GO" id="GO:0005737">
    <property type="term" value="C:cytoplasm"/>
    <property type="evidence" value="ECO:0007669"/>
    <property type="project" value="UniProtKB-SubCell"/>
</dbReference>
<comment type="subcellular location">
    <subcellularLocation>
        <location evidence="1">Cytoplasm</location>
    </subcellularLocation>
</comment>
<feature type="binding site" evidence="3">
    <location>
        <position position="226"/>
    </location>
    <ligand>
        <name>substrate</name>
    </ligand>
</feature>
<evidence type="ECO:0000259" key="5">
    <source>
        <dbReference type="Pfam" id="PF01979"/>
    </source>
</evidence>
<dbReference type="eggNOG" id="COG1228">
    <property type="taxonomic scope" value="Bacteria"/>
</dbReference>
<protein>
    <recommendedName>
        <fullName evidence="1">Isoaspartyl dipeptidase</fullName>
        <ecNumber evidence="1">3.4.19.-</ecNumber>
    </recommendedName>
</protein>
<dbReference type="InterPro" id="IPR011059">
    <property type="entry name" value="Metal-dep_hydrolase_composite"/>
</dbReference>
<sequence>MWSLIKNAKIFAPEPLEEHDLLIVGNHIAALGNDLSLPSYIKGQVYDLDGKYLVPGFIDAHVHICGGGGEAGPSSRTPEVQLSQLTRAGITTVVGCLGTDSLSRSMEGLLVKANALEEEGLTCYVYSGGYQADRMLFDNLSKDLVLIDKVIGAGEIAISDHRSAQPQISELERLAAGARVGGMLGHKAGIVHIHLGEGKRGLSPIRRIVAETEIPITQFMPTHINRKEKLLEEGVEFLIAGGTIDLTAGCDDFEPHLRVPFVLNTLYEQGLLNDRVTVTSDGNGSLPQYNEAGALVGMGIGSVHVLWRDVREAIVQYKIPLETVLPTITTNPARILHLKGKGMIRQGYDGDLVALTDDLRIDKVWARGKLMIRDRMPVVFGMFETSLASHLQTVETPRLVKGKDPF</sequence>
<evidence type="ECO:0000313" key="8">
    <source>
        <dbReference type="Proteomes" id="UP000010797"/>
    </source>
</evidence>
<reference evidence="8" key="1">
    <citation type="submission" date="2012-02" db="EMBL/GenBank/DDBJ databases">
        <title>Complete sequence of Desulfitobacterium dichloroeliminans LMG P-21439.</title>
        <authorList>
            <person name="Lucas S."/>
            <person name="Han J."/>
            <person name="Lapidus A."/>
            <person name="Cheng J.-F."/>
            <person name="Goodwin L."/>
            <person name="Pitluck S."/>
            <person name="Peters L."/>
            <person name="Ovchinnikova G."/>
            <person name="Teshima H."/>
            <person name="Detter J.C."/>
            <person name="Han C."/>
            <person name="Tapia R."/>
            <person name="Land M."/>
            <person name="Hauser L."/>
            <person name="Kyrpides N."/>
            <person name="Ivanova N."/>
            <person name="Pagani I."/>
            <person name="Kruse T."/>
            <person name="de Vos W.M."/>
            <person name="Boon N."/>
            <person name="Smidt H."/>
            <person name="Woyke T."/>
        </authorList>
    </citation>
    <scope>NUCLEOTIDE SEQUENCE [LARGE SCALE GENOMIC DNA]</scope>
    <source>
        <strain evidence="8">LMG P-21439 / DCA1</strain>
    </source>
</reference>
<feature type="binding site" evidence="4">
    <location>
        <position position="61"/>
    </location>
    <ligand>
        <name>Zn(2+)</name>
        <dbReference type="ChEBI" id="CHEBI:29105"/>
        <label>1</label>
        <note>catalytic</note>
    </ligand>
</feature>
<name>L0F6Q5_DESDL</name>
<dbReference type="Pfam" id="PF01979">
    <property type="entry name" value="Amidohydro_1"/>
    <property type="match status" value="1"/>
</dbReference>
<feature type="binding site" evidence="4">
    <location>
        <position position="194"/>
    </location>
    <ligand>
        <name>Zn(2+)</name>
        <dbReference type="ChEBI" id="CHEBI:29105"/>
        <label>2</label>
        <note>catalytic</note>
    </ligand>
</feature>
<comment type="similarity">
    <text evidence="1">Belongs to the peptidase M38 family.</text>
</comment>
<feature type="binding site" evidence="4">
    <location>
        <position position="223"/>
    </location>
    <ligand>
        <name>Zn(2+)</name>
        <dbReference type="ChEBI" id="CHEBI:29105"/>
        <label>2</label>
        <note>catalytic</note>
    </ligand>
</feature>
<evidence type="ECO:0000259" key="6">
    <source>
        <dbReference type="Pfam" id="PF07969"/>
    </source>
</evidence>
<feature type="binding site" evidence="3">
    <location>
        <position position="285"/>
    </location>
    <ligand>
        <name>substrate</name>
    </ligand>
</feature>
<keyword evidence="1 4" id="KW-0862">Zinc</keyword>
<feature type="binding site" evidence="3">
    <location>
        <position position="99"/>
    </location>
    <ligand>
        <name>substrate</name>
    </ligand>
</feature>
<dbReference type="PIRSF" id="PIRSF001238">
    <property type="entry name" value="IadA"/>
    <property type="match status" value="1"/>
</dbReference>
<feature type="binding site" evidence="3">
    <location>
        <position position="162"/>
    </location>
    <ligand>
        <name>substrate</name>
    </ligand>
</feature>
<dbReference type="InterPro" id="IPR006680">
    <property type="entry name" value="Amidohydro-rel"/>
</dbReference>
<dbReference type="STRING" id="871963.Desdi_2050"/>
<evidence type="ECO:0000313" key="7">
    <source>
        <dbReference type="EMBL" id="AGA69494.1"/>
    </source>
</evidence>
<dbReference type="RefSeq" id="WP_015262474.1">
    <property type="nucleotide sequence ID" value="NC_019903.1"/>
</dbReference>
<evidence type="ECO:0000256" key="3">
    <source>
        <dbReference type="PIRSR" id="PIRSR001238-2"/>
    </source>
</evidence>
<dbReference type="InterPro" id="IPR050378">
    <property type="entry name" value="Metallo-dep_Hydrolases_sf"/>
</dbReference>
<dbReference type="SUPFAM" id="SSF51556">
    <property type="entry name" value="Metallo-dependent hydrolases"/>
    <property type="match status" value="1"/>
</dbReference>
<dbReference type="GO" id="GO:0046872">
    <property type="term" value="F:metal ion binding"/>
    <property type="evidence" value="ECO:0007669"/>
    <property type="project" value="UniProtKB-KW"/>
</dbReference>
<dbReference type="GO" id="GO:0006508">
    <property type="term" value="P:proteolysis"/>
    <property type="evidence" value="ECO:0007669"/>
    <property type="project" value="UniProtKB-KW"/>
</dbReference>
<dbReference type="InterPro" id="IPR032466">
    <property type="entry name" value="Metal_Hydrolase"/>
</dbReference>
<dbReference type="GO" id="GO:0008237">
    <property type="term" value="F:metallopeptidase activity"/>
    <property type="evidence" value="ECO:0007669"/>
    <property type="project" value="UniProtKB-KW"/>
</dbReference>
<keyword evidence="1" id="KW-0378">Hydrolase</keyword>
<accession>L0F6Q5</accession>
<keyword evidence="1" id="KW-0645">Protease</keyword>
<dbReference type="AlphaFoldDB" id="L0F6Q5"/>
<evidence type="ECO:0000256" key="4">
    <source>
        <dbReference type="PIRSR" id="PIRSR001238-3"/>
    </source>
</evidence>
<evidence type="ECO:0000256" key="1">
    <source>
        <dbReference type="PIRNR" id="PIRNR001238"/>
    </source>
</evidence>
<keyword evidence="1 4" id="KW-0479">Metal-binding</keyword>
<dbReference type="SUPFAM" id="SSF51338">
    <property type="entry name" value="Composite domain of metallo-dependent hydrolases"/>
    <property type="match status" value="1"/>
</dbReference>
<dbReference type="NCBIfam" id="TIGR01975">
    <property type="entry name" value="isoAsp_dipep"/>
    <property type="match status" value="1"/>
</dbReference>
<dbReference type="Pfam" id="PF07969">
    <property type="entry name" value="Amidohydro_3"/>
    <property type="match status" value="1"/>
</dbReference>
<feature type="binding site" evidence="4">
    <location>
        <position position="63"/>
    </location>
    <ligand>
        <name>Zn(2+)</name>
        <dbReference type="ChEBI" id="CHEBI:29105"/>
        <label>1</label>
        <note>catalytic</note>
    </ligand>
</feature>
<dbReference type="InterPro" id="IPR010229">
    <property type="entry name" value="Pept_M38_dipep"/>
</dbReference>
<dbReference type="PANTHER" id="PTHR11647:SF1">
    <property type="entry name" value="COLLAPSIN RESPONSE MEDIATOR PROTEIN"/>
    <property type="match status" value="1"/>
</dbReference>
<dbReference type="EC" id="3.4.19.-" evidence="1"/>